<dbReference type="InParanoid" id="A0A0C2RVQ1"/>
<gene>
    <name evidence="1" type="ORF">M378DRAFT_19028</name>
</gene>
<organism evidence="1 2">
    <name type="scientific">Amanita muscaria (strain Koide BX008)</name>
    <dbReference type="NCBI Taxonomy" id="946122"/>
    <lineage>
        <taxon>Eukaryota</taxon>
        <taxon>Fungi</taxon>
        <taxon>Dikarya</taxon>
        <taxon>Basidiomycota</taxon>
        <taxon>Agaricomycotina</taxon>
        <taxon>Agaricomycetes</taxon>
        <taxon>Agaricomycetidae</taxon>
        <taxon>Agaricales</taxon>
        <taxon>Pluteineae</taxon>
        <taxon>Amanitaceae</taxon>
        <taxon>Amanita</taxon>
    </lineage>
</organism>
<dbReference type="AlphaFoldDB" id="A0A0C2RVQ1"/>
<name>A0A0C2RVQ1_AMAMK</name>
<dbReference type="HOGENOM" id="CLU_2049102_0_0_1"/>
<evidence type="ECO:0000313" key="1">
    <source>
        <dbReference type="EMBL" id="KIL54310.1"/>
    </source>
</evidence>
<sequence>MGVPSKLSCPSWAHIQSRSILWEQPNVNRLLLKYAGDLALLTGIKDFPHVNIMMVPRLPVKQISSSKQKFKRVPHLIFDDKQSHHGEPASDPSQYHLVSAQELYYQINRRTRRALQYMRS</sequence>
<evidence type="ECO:0000313" key="2">
    <source>
        <dbReference type="Proteomes" id="UP000054549"/>
    </source>
</evidence>
<protein>
    <submittedName>
        <fullName evidence="1">Uncharacterized protein</fullName>
    </submittedName>
</protein>
<keyword evidence="2" id="KW-1185">Reference proteome</keyword>
<accession>A0A0C2RVQ1</accession>
<proteinExistence type="predicted"/>
<dbReference type="EMBL" id="KN818822">
    <property type="protein sequence ID" value="KIL54310.1"/>
    <property type="molecule type" value="Genomic_DNA"/>
</dbReference>
<reference evidence="1 2" key="1">
    <citation type="submission" date="2014-04" db="EMBL/GenBank/DDBJ databases">
        <title>Evolutionary Origins and Diversification of the Mycorrhizal Mutualists.</title>
        <authorList>
            <consortium name="DOE Joint Genome Institute"/>
            <consortium name="Mycorrhizal Genomics Consortium"/>
            <person name="Kohler A."/>
            <person name="Kuo A."/>
            <person name="Nagy L.G."/>
            <person name="Floudas D."/>
            <person name="Copeland A."/>
            <person name="Barry K.W."/>
            <person name="Cichocki N."/>
            <person name="Veneault-Fourrey C."/>
            <person name="LaButti K."/>
            <person name="Lindquist E.A."/>
            <person name="Lipzen A."/>
            <person name="Lundell T."/>
            <person name="Morin E."/>
            <person name="Murat C."/>
            <person name="Riley R."/>
            <person name="Ohm R."/>
            <person name="Sun H."/>
            <person name="Tunlid A."/>
            <person name="Henrissat B."/>
            <person name="Grigoriev I.V."/>
            <person name="Hibbett D.S."/>
            <person name="Martin F."/>
        </authorList>
    </citation>
    <scope>NUCLEOTIDE SEQUENCE [LARGE SCALE GENOMIC DNA]</scope>
    <source>
        <strain evidence="1 2">Koide BX008</strain>
    </source>
</reference>
<dbReference type="Proteomes" id="UP000054549">
    <property type="component" value="Unassembled WGS sequence"/>
</dbReference>